<protein>
    <recommendedName>
        <fullName evidence="2 3">Single-stranded DNA-binding protein</fullName>
        <shortName evidence="2">SSB</shortName>
    </recommendedName>
</protein>
<comment type="caution">
    <text evidence="2">Lacks conserved residue(s) required for the propagation of feature annotation.</text>
</comment>
<dbReference type="SUPFAM" id="SSF50249">
    <property type="entry name" value="Nucleic acid-binding proteins"/>
    <property type="match status" value="1"/>
</dbReference>
<dbReference type="Pfam" id="PF00436">
    <property type="entry name" value="SSB"/>
    <property type="match status" value="1"/>
</dbReference>
<dbReference type="GO" id="GO:0009295">
    <property type="term" value="C:nucleoid"/>
    <property type="evidence" value="ECO:0007669"/>
    <property type="project" value="TreeGrafter"/>
</dbReference>
<evidence type="ECO:0000256" key="3">
    <source>
        <dbReference type="PIRNR" id="PIRNR002070"/>
    </source>
</evidence>
<evidence type="ECO:0000313" key="5">
    <source>
        <dbReference type="Proteomes" id="UP000004221"/>
    </source>
</evidence>
<dbReference type="HAMAP" id="MF_00984">
    <property type="entry name" value="SSB"/>
    <property type="match status" value="1"/>
</dbReference>
<dbReference type="NCBIfam" id="TIGR00621">
    <property type="entry name" value="ssb"/>
    <property type="match status" value="1"/>
</dbReference>
<dbReference type="EMBL" id="CAGS01000444">
    <property type="protein sequence ID" value="CCF85440.1"/>
    <property type="molecule type" value="Genomic_DNA"/>
</dbReference>
<gene>
    <name evidence="4" type="ORF">NITHO_4990005</name>
</gene>
<dbReference type="InterPro" id="IPR000424">
    <property type="entry name" value="Primosome_PriB/ssb"/>
</dbReference>
<dbReference type="RefSeq" id="WP_008480343.1">
    <property type="nucleotide sequence ID" value="NZ_CAGS01000444.1"/>
</dbReference>
<proteinExistence type="inferred from homology"/>
<dbReference type="CDD" id="cd04496">
    <property type="entry name" value="SSB_OBF"/>
    <property type="match status" value="1"/>
</dbReference>
<dbReference type="PROSITE" id="PS50935">
    <property type="entry name" value="SSB"/>
    <property type="match status" value="1"/>
</dbReference>
<dbReference type="PIRSF" id="PIRSF002070">
    <property type="entry name" value="SSB"/>
    <property type="match status" value="1"/>
</dbReference>
<comment type="caution">
    <text evidence="4">The sequence shown here is derived from an EMBL/GenBank/DDBJ whole genome shotgun (WGS) entry which is preliminary data.</text>
</comment>
<evidence type="ECO:0000313" key="4">
    <source>
        <dbReference type="EMBL" id="CCF85440.1"/>
    </source>
</evidence>
<dbReference type="Proteomes" id="UP000004221">
    <property type="component" value="Unassembled WGS sequence"/>
</dbReference>
<sequence>MPFNLNRIELIGRLGRDPELHYTAEGHAVAKFSLATDRPVKADSPAETDWHQIICWRGLAEFAGEYLTKGRLVFVAGRLTYRTWEGKDGQKRHASEIVANQLILLDRRPEATPRDLGGAVEGDDLPF</sequence>
<dbReference type="Gene3D" id="2.40.50.140">
    <property type="entry name" value="Nucleic acid-binding proteins"/>
    <property type="match status" value="1"/>
</dbReference>
<name>I4EL78_9BACT</name>
<evidence type="ECO:0000256" key="1">
    <source>
        <dbReference type="ARBA" id="ARBA00023125"/>
    </source>
</evidence>
<keyword evidence="5" id="KW-1185">Reference proteome</keyword>
<dbReference type="PANTHER" id="PTHR10302:SF0">
    <property type="entry name" value="SINGLE-STRANDED DNA-BINDING PROTEIN, MITOCHONDRIAL"/>
    <property type="match status" value="1"/>
</dbReference>
<evidence type="ECO:0000256" key="2">
    <source>
        <dbReference type="HAMAP-Rule" id="MF_00984"/>
    </source>
</evidence>
<organism evidence="4 5">
    <name type="scientific">Nitrolancea hollandica Lb</name>
    <dbReference type="NCBI Taxonomy" id="1129897"/>
    <lineage>
        <taxon>Bacteria</taxon>
        <taxon>Pseudomonadati</taxon>
        <taxon>Thermomicrobiota</taxon>
        <taxon>Thermomicrobia</taxon>
        <taxon>Sphaerobacterales</taxon>
        <taxon>Sphaerobacterineae</taxon>
        <taxon>Sphaerobacteraceae</taxon>
        <taxon>Nitrolancea</taxon>
    </lineage>
</organism>
<dbReference type="GO" id="GO:0003697">
    <property type="term" value="F:single-stranded DNA binding"/>
    <property type="evidence" value="ECO:0007669"/>
    <property type="project" value="UniProtKB-UniRule"/>
</dbReference>
<comment type="subunit">
    <text evidence="2">Homotetramer.</text>
</comment>
<dbReference type="GO" id="GO:0006260">
    <property type="term" value="P:DNA replication"/>
    <property type="evidence" value="ECO:0007669"/>
    <property type="project" value="InterPro"/>
</dbReference>
<dbReference type="OrthoDB" id="9809878at2"/>
<accession>I4EL78</accession>
<dbReference type="InterPro" id="IPR012340">
    <property type="entry name" value="NA-bd_OB-fold"/>
</dbReference>
<keyword evidence="1 2" id="KW-0238">DNA-binding</keyword>
<dbReference type="PANTHER" id="PTHR10302">
    <property type="entry name" value="SINGLE-STRANDED DNA-BINDING PROTEIN"/>
    <property type="match status" value="1"/>
</dbReference>
<dbReference type="InterPro" id="IPR011344">
    <property type="entry name" value="ssDNA-bd"/>
</dbReference>
<reference evidence="4 5" key="1">
    <citation type="journal article" date="2012" name="ISME J.">
        <title>Nitrification expanded: discovery, physiology and genomics of a nitrite-oxidizing bacterium from the phylum Chloroflexi.</title>
        <authorList>
            <person name="Sorokin D.Y."/>
            <person name="Lucker S."/>
            <person name="Vejmelkova D."/>
            <person name="Kostrikina N.A."/>
            <person name="Kleerebezem R."/>
            <person name="Rijpstra W.I."/>
            <person name="Damste J.S."/>
            <person name="Le Paslier D."/>
            <person name="Muyzer G."/>
            <person name="Wagner M."/>
            <person name="van Loosdrecht M.C."/>
            <person name="Daims H."/>
        </authorList>
    </citation>
    <scope>NUCLEOTIDE SEQUENCE [LARGE SCALE GENOMIC DNA]</scope>
    <source>
        <strain evidence="5">none</strain>
    </source>
</reference>
<dbReference type="AlphaFoldDB" id="I4EL78"/>